<dbReference type="OrthoDB" id="997384at2"/>
<dbReference type="RefSeq" id="WP_062185045.1">
    <property type="nucleotide sequence ID" value="NZ_BBXL01000036.1"/>
</dbReference>
<evidence type="ECO:0000313" key="2">
    <source>
        <dbReference type="Proteomes" id="UP000184480"/>
    </source>
</evidence>
<proteinExistence type="predicted"/>
<dbReference type="Proteomes" id="UP000184480">
    <property type="component" value="Unassembled WGS sequence"/>
</dbReference>
<keyword evidence="2" id="KW-1185">Reference proteome</keyword>
<gene>
    <name evidence="1" type="ORF">SAMN05444362_1288</name>
</gene>
<sequence length="290" mass="32131">MKNNIIYIIIALGISVLKLNAQIGVNTDNPQALFHVDPLRNNNTGTTPSTAQQLDDVYFSKGFGDEAVISIGALPLDNTQLLMTDPNKAFLPNKVALTSQLDVTTVPSPQTGMLVYNTVTVNGTNGVIPGLYVYENSKWHYLFTEDAKRLQIRTLQTPLVTPVCSSSDYACAALMNFGDDIIISEAGAYGIGISLYGKPETNLTAPSREVLYVWLMANDTPVDVAELNMVGFTAGNPFTYTVFLGGQFSVGDKLSCRLSYYREYHPIYFETLRARTFMMYWRLEQASFHE</sequence>
<dbReference type="EMBL" id="FQUC01000028">
    <property type="protein sequence ID" value="SHG43728.1"/>
    <property type="molecule type" value="Genomic_DNA"/>
</dbReference>
<accession>A0A1M5JT81</accession>
<name>A0A1M5JT81_9BACT</name>
<evidence type="ECO:0000313" key="1">
    <source>
        <dbReference type="EMBL" id="SHG43728.1"/>
    </source>
</evidence>
<protein>
    <submittedName>
        <fullName evidence="1">Uncharacterized protein</fullName>
    </submittedName>
</protein>
<dbReference type="STRING" id="1346286.SAMN05444362_1288"/>
<reference evidence="2" key="1">
    <citation type="submission" date="2016-11" db="EMBL/GenBank/DDBJ databases">
        <authorList>
            <person name="Varghese N."/>
            <person name="Submissions S."/>
        </authorList>
    </citation>
    <scope>NUCLEOTIDE SEQUENCE [LARGE SCALE GENOMIC DNA]</scope>
    <source>
        <strain evidence="2">DSM 27370</strain>
    </source>
</reference>
<organism evidence="1 2">
    <name type="scientific">Dysgonomonas macrotermitis</name>
    <dbReference type="NCBI Taxonomy" id="1346286"/>
    <lineage>
        <taxon>Bacteria</taxon>
        <taxon>Pseudomonadati</taxon>
        <taxon>Bacteroidota</taxon>
        <taxon>Bacteroidia</taxon>
        <taxon>Bacteroidales</taxon>
        <taxon>Dysgonomonadaceae</taxon>
        <taxon>Dysgonomonas</taxon>
    </lineage>
</organism>
<dbReference type="AlphaFoldDB" id="A0A1M5JT81"/>